<gene>
    <name evidence="3" type="ORF">RclHR1_06040008</name>
</gene>
<accession>A0A2Z6SHA9</accession>
<feature type="compositionally biased region" description="Basic and acidic residues" evidence="1">
    <location>
        <begin position="70"/>
        <end position="79"/>
    </location>
</feature>
<dbReference type="InterPro" id="IPR036047">
    <property type="entry name" value="F-box-like_dom_sf"/>
</dbReference>
<evidence type="ECO:0000313" key="4">
    <source>
        <dbReference type="Proteomes" id="UP000247702"/>
    </source>
</evidence>
<dbReference type="AlphaFoldDB" id="A0A2Z6SHA9"/>
<name>A0A2Z6SHA9_9GLOM</name>
<dbReference type="Proteomes" id="UP000247702">
    <property type="component" value="Unassembled WGS sequence"/>
</dbReference>
<feature type="region of interest" description="Disordered" evidence="1">
    <location>
        <begin position="40"/>
        <end position="87"/>
    </location>
</feature>
<feature type="compositionally biased region" description="Low complexity" evidence="1">
    <location>
        <begin position="57"/>
        <end position="69"/>
    </location>
</feature>
<evidence type="ECO:0000259" key="2">
    <source>
        <dbReference type="PROSITE" id="PS50181"/>
    </source>
</evidence>
<organism evidence="3 4">
    <name type="scientific">Rhizophagus clarus</name>
    <dbReference type="NCBI Taxonomy" id="94130"/>
    <lineage>
        <taxon>Eukaryota</taxon>
        <taxon>Fungi</taxon>
        <taxon>Fungi incertae sedis</taxon>
        <taxon>Mucoromycota</taxon>
        <taxon>Glomeromycotina</taxon>
        <taxon>Glomeromycetes</taxon>
        <taxon>Glomerales</taxon>
        <taxon>Glomeraceae</taxon>
        <taxon>Rhizophagus</taxon>
    </lineage>
</organism>
<reference evidence="3 4" key="1">
    <citation type="submission" date="2017-11" db="EMBL/GenBank/DDBJ databases">
        <title>The genome of Rhizophagus clarus HR1 reveals common genetic basis of auxotrophy among arbuscular mycorrhizal fungi.</title>
        <authorList>
            <person name="Kobayashi Y."/>
        </authorList>
    </citation>
    <scope>NUCLEOTIDE SEQUENCE [LARGE SCALE GENOMIC DNA]</scope>
    <source>
        <strain evidence="3 4">HR1</strain>
    </source>
</reference>
<dbReference type="PROSITE" id="PS50181">
    <property type="entry name" value="FBOX"/>
    <property type="match status" value="1"/>
</dbReference>
<dbReference type="Gene3D" id="1.20.1280.50">
    <property type="match status" value="1"/>
</dbReference>
<dbReference type="SMART" id="SM00256">
    <property type="entry name" value="FBOX"/>
    <property type="match status" value="1"/>
</dbReference>
<dbReference type="SUPFAM" id="SSF81383">
    <property type="entry name" value="F-box domain"/>
    <property type="match status" value="1"/>
</dbReference>
<dbReference type="Pfam" id="PF12937">
    <property type="entry name" value="F-box-like"/>
    <property type="match status" value="1"/>
</dbReference>
<evidence type="ECO:0000313" key="3">
    <source>
        <dbReference type="EMBL" id="GBC05117.1"/>
    </source>
</evidence>
<sequence>MQQQDGLSIIFYPTFPSTRKRLHIYTWPTQYETKIHNRGNNLINTKYPDYPLLTSSQQEQQPPQQPQQEEVVKEEKDYQQQEEITEQQQQQQQQQQLQQAVQNDDVQEEGNDCVIAGNDGFSKVPHELMMMIMSDLEVTDIIALSMVNRKLRAHTQDNYLWKQILIKKYGETAIQDYNNRLLPSSNSRKGKWKCKPKQIPSVTNWQKVYMSLSTVKIKTKTAFSRGRPGTFYRYRDFDVKKDIDQCNNKLRQKQRCFDIEMTISNVPPGTYDVIWRMRIDKFPKKPIITFTTDIWLRHDIYLSSYEREAKYKYSPDPEELAKAYDKGWFHFRLPYQIEIAKIEHSDDRRYQVHTGIYCYTEKLNKSSSNKGPFSVDYVCLRPHIPYNHCPINNNINEGETMYDNDYYDSVDEGYSVAHRNSSNFSVIDETMSRSNKKKRESIKSLIPHKRLSKLLCL</sequence>
<dbReference type="EMBL" id="BEXD01003987">
    <property type="protein sequence ID" value="GBC05117.1"/>
    <property type="molecule type" value="Genomic_DNA"/>
</dbReference>
<comment type="caution">
    <text evidence="3">The sequence shown here is derived from an EMBL/GenBank/DDBJ whole genome shotgun (WGS) entry which is preliminary data.</text>
</comment>
<keyword evidence="4" id="KW-1185">Reference proteome</keyword>
<feature type="domain" description="F-box" evidence="2">
    <location>
        <begin position="118"/>
        <end position="164"/>
    </location>
</feature>
<protein>
    <recommendedName>
        <fullName evidence="2">F-box domain-containing protein</fullName>
    </recommendedName>
</protein>
<evidence type="ECO:0000256" key="1">
    <source>
        <dbReference type="SAM" id="MobiDB-lite"/>
    </source>
</evidence>
<dbReference type="InterPro" id="IPR001810">
    <property type="entry name" value="F-box_dom"/>
</dbReference>
<proteinExistence type="predicted"/>